<keyword evidence="4" id="KW-1185">Reference proteome</keyword>
<keyword evidence="2" id="KW-1133">Transmembrane helix</keyword>
<proteinExistence type="predicted"/>
<reference evidence="3" key="1">
    <citation type="journal article" date="2023" name="G3 (Bethesda)">
        <title>Whole genome assembly and annotation of the endangered Caribbean coral Acropora cervicornis.</title>
        <authorList>
            <person name="Selwyn J.D."/>
            <person name="Vollmer S.V."/>
        </authorList>
    </citation>
    <scope>NUCLEOTIDE SEQUENCE</scope>
    <source>
        <strain evidence="3">K2</strain>
    </source>
</reference>
<dbReference type="Proteomes" id="UP001249851">
    <property type="component" value="Unassembled WGS sequence"/>
</dbReference>
<accession>A0AAD9PT26</accession>
<protein>
    <submittedName>
        <fullName evidence="3">Uncharacterized protein</fullName>
    </submittedName>
</protein>
<dbReference type="InterPro" id="IPR021454">
    <property type="entry name" value="DUF3105"/>
</dbReference>
<feature type="transmembrane region" description="Helical" evidence="2">
    <location>
        <begin position="355"/>
        <end position="375"/>
    </location>
</feature>
<dbReference type="AlphaFoldDB" id="A0AAD9PT26"/>
<name>A0AAD9PT26_ACRCE</name>
<dbReference type="Pfam" id="PF11303">
    <property type="entry name" value="DUF3105"/>
    <property type="match status" value="1"/>
</dbReference>
<evidence type="ECO:0000256" key="2">
    <source>
        <dbReference type="SAM" id="Phobius"/>
    </source>
</evidence>
<dbReference type="PANTHER" id="PTHR34179">
    <property type="entry name" value="TUMOR PROTEIN P53-INDUCIBLE PROTEIN 13"/>
    <property type="match status" value="1"/>
</dbReference>
<comment type="caution">
    <text evidence="3">The sequence shown here is derived from an EMBL/GenBank/DDBJ whole genome shotgun (WGS) entry which is preliminary data.</text>
</comment>
<evidence type="ECO:0000313" key="4">
    <source>
        <dbReference type="Proteomes" id="UP001249851"/>
    </source>
</evidence>
<feature type="region of interest" description="Disordered" evidence="1">
    <location>
        <begin position="301"/>
        <end position="324"/>
    </location>
</feature>
<keyword evidence="2" id="KW-0472">Membrane</keyword>
<organism evidence="3 4">
    <name type="scientific">Acropora cervicornis</name>
    <name type="common">Staghorn coral</name>
    <dbReference type="NCBI Taxonomy" id="6130"/>
    <lineage>
        <taxon>Eukaryota</taxon>
        <taxon>Metazoa</taxon>
        <taxon>Cnidaria</taxon>
        <taxon>Anthozoa</taxon>
        <taxon>Hexacorallia</taxon>
        <taxon>Scleractinia</taxon>
        <taxon>Astrocoeniina</taxon>
        <taxon>Acroporidae</taxon>
        <taxon>Acropora</taxon>
    </lineage>
</organism>
<keyword evidence="2" id="KW-0812">Transmembrane</keyword>
<reference evidence="3" key="2">
    <citation type="journal article" date="2023" name="Science">
        <title>Genomic signatures of disease resistance in endangered staghorn corals.</title>
        <authorList>
            <person name="Vollmer S.V."/>
            <person name="Selwyn J.D."/>
            <person name="Despard B.A."/>
            <person name="Roesel C.L."/>
        </authorList>
    </citation>
    <scope>NUCLEOTIDE SEQUENCE</scope>
    <source>
        <strain evidence="3">K2</strain>
    </source>
</reference>
<dbReference type="GO" id="GO:0005737">
    <property type="term" value="C:cytoplasm"/>
    <property type="evidence" value="ECO:0007669"/>
    <property type="project" value="TreeGrafter"/>
</dbReference>
<evidence type="ECO:0000256" key="1">
    <source>
        <dbReference type="SAM" id="MobiDB-lite"/>
    </source>
</evidence>
<dbReference type="PANTHER" id="PTHR34179:SF1">
    <property type="entry name" value="TUMOR PROTEIN P53-INDUCIBLE PROTEIN 13"/>
    <property type="match status" value="1"/>
</dbReference>
<sequence length="435" mass="49590">MASAKSGALIFVGSLVVVLIILLNFDILPKRRLSEELEFSTKAEYKGSLIPSAGYSSVPTTQAVTSKNNNEKVPVAQYVKNLMTWNCTEDHSNMDNEPELSYEDVKNFDFSWNCSGYPQTPEDMEDNATKSMCYKYDDPFICVRDPLHCNHKDKSDMRFLRRPQYGEYKYLPKSLWLNVALHGGIAFLYHPCARQDLKEKLRAMAVSCLQRHVITPYERLSPCKPIAMVAWGCWYAASQVNVSEGKQWIQDNAMKAVASHVLESGEYKDGLIATAVTVSDRHDSLLCPNKFNSRLPTNLPKQQSHHLVEPQDHSTDDTESLTNNRGESISIQNSEQVLIVNEQVSTANKVDPYNAAWALGSVIFLCLILGGVLFYTQLWKNRDHWWRAEDYNSNTKFSLMKNRGLRWKPRTFSSKRTSGYSRLLTDIPEEFDDDI</sequence>
<feature type="compositionally biased region" description="Basic and acidic residues" evidence="1">
    <location>
        <begin position="306"/>
        <end position="316"/>
    </location>
</feature>
<dbReference type="EMBL" id="JARQWQ010000144">
    <property type="protein sequence ID" value="KAK2548550.1"/>
    <property type="molecule type" value="Genomic_DNA"/>
</dbReference>
<evidence type="ECO:0000313" key="3">
    <source>
        <dbReference type="EMBL" id="KAK2548550.1"/>
    </source>
</evidence>
<feature type="transmembrane region" description="Helical" evidence="2">
    <location>
        <begin position="6"/>
        <end position="25"/>
    </location>
</feature>
<gene>
    <name evidence="3" type="ORF">P5673_031220</name>
</gene>